<feature type="domain" description="Retrotransposon gag" evidence="2">
    <location>
        <begin position="80"/>
        <end position="174"/>
    </location>
</feature>
<comment type="caution">
    <text evidence="3">The sequence shown here is derived from an EMBL/GenBank/DDBJ whole genome shotgun (WGS) entry which is preliminary data.</text>
</comment>
<organism evidence="3 4">
    <name type="scientific">Saponaria officinalis</name>
    <name type="common">Common soapwort</name>
    <name type="synonym">Lychnis saponaria</name>
    <dbReference type="NCBI Taxonomy" id="3572"/>
    <lineage>
        <taxon>Eukaryota</taxon>
        <taxon>Viridiplantae</taxon>
        <taxon>Streptophyta</taxon>
        <taxon>Embryophyta</taxon>
        <taxon>Tracheophyta</taxon>
        <taxon>Spermatophyta</taxon>
        <taxon>Magnoliopsida</taxon>
        <taxon>eudicotyledons</taxon>
        <taxon>Gunneridae</taxon>
        <taxon>Pentapetalae</taxon>
        <taxon>Caryophyllales</taxon>
        <taxon>Caryophyllaceae</taxon>
        <taxon>Caryophylleae</taxon>
        <taxon>Saponaria</taxon>
    </lineage>
</organism>
<proteinExistence type="predicted"/>
<accession>A0AAW1LK05</accession>
<dbReference type="Proteomes" id="UP001443914">
    <property type="component" value="Unassembled WGS sequence"/>
</dbReference>
<evidence type="ECO:0000256" key="1">
    <source>
        <dbReference type="SAM" id="MobiDB-lite"/>
    </source>
</evidence>
<feature type="region of interest" description="Disordered" evidence="1">
    <location>
        <begin position="346"/>
        <end position="369"/>
    </location>
</feature>
<dbReference type="PANTHER" id="PTHR33223:SF11">
    <property type="entry name" value="ELEMENT PROTEIN, PUTATIVE-RELATED"/>
    <property type="match status" value="1"/>
</dbReference>
<dbReference type="AlphaFoldDB" id="A0AAW1LK05"/>
<dbReference type="PANTHER" id="PTHR33223">
    <property type="entry name" value="CCHC-TYPE DOMAIN-CONTAINING PROTEIN"/>
    <property type="match status" value="1"/>
</dbReference>
<evidence type="ECO:0000313" key="4">
    <source>
        <dbReference type="Proteomes" id="UP001443914"/>
    </source>
</evidence>
<evidence type="ECO:0000259" key="2">
    <source>
        <dbReference type="Pfam" id="PF03732"/>
    </source>
</evidence>
<dbReference type="Pfam" id="PF03732">
    <property type="entry name" value="Retrotrans_gag"/>
    <property type="match status" value="1"/>
</dbReference>
<gene>
    <name evidence="3" type="ORF">RND81_04G032000</name>
</gene>
<feature type="compositionally biased region" description="Low complexity" evidence="1">
    <location>
        <begin position="443"/>
        <end position="454"/>
    </location>
</feature>
<protein>
    <recommendedName>
        <fullName evidence="2">Retrotransposon gag domain-containing protein</fullName>
    </recommendedName>
</protein>
<feature type="compositionally biased region" description="Basic and acidic residues" evidence="1">
    <location>
        <begin position="411"/>
        <end position="425"/>
    </location>
</feature>
<feature type="region of interest" description="Disordered" evidence="1">
    <location>
        <begin position="384"/>
        <end position="470"/>
    </location>
</feature>
<keyword evidence="4" id="KW-1185">Reference proteome</keyword>
<reference evidence="3" key="1">
    <citation type="submission" date="2024-03" db="EMBL/GenBank/DDBJ databases">
        <title>WGS assembly of Saponaria officinalis var. Norfolk2.</title>
        <authorList>
            <person name="Jenkins J."/>
            <person name="Shu S."/>
            <person name="Grimwood J."/>
            <person name="Barry K."/>
            <person name="Goodstein D."/>
            <person name="Schmutz J."/>
            <person name="Leebens-Mack J."/>
            <person name="Osbourn A."/>
        </authorList>
    </citation>
    <scope>NUCLEOTIDE SEQUENCE [LARGE SCALE GENOMIC DNA]</scope>
    <source>
        <strain evidence="3">JIC</strain>
    </source>
</reference>
<sequence>MPKLSSHSEPKATAIPTGFEFSETITGDFEIKPSFIKLVERHQFGGTNAESPSKHIRIFCDYCSTIKQTGITQDQIRELLFPFSLRDEARDWISELDRDATNITDWCSLALAFYKKFFPPQKTNLIRSQITSFRQTSKENLSGSWERFKKFVRECPHQGFEKWFLITHFYNGLRGECRTILDSAANGRFINNVDDDKGWSIIEAMAIHRAEYGYLEENAREPPDDTSNDLGTKLEAPSRKTDQVCALQAYDNQGSSNSYLFLEQANAFQPRPQWHNQYQIHAMGTPEQVCALQAYDQNKPYQNYPSNNEIAEIKALLQQNLAAQAETEGYINQLLAHIKMLENQISQSASTQQRRAPETLPPTGESPHETANVIRTKAEFISDGFRSAGTSDKKLNRSDLGSIEQETTRPSCDELDRADELESKKQMPARPSQKQLDRAHVNSTESGTTQSSGTPDVPKSASRKEDAAPIEIKVPFPQRLRKKTAMEMQFDKFLDVMKKLEVNVSFNELLSQVPAYAMFMKEILARKRSFN</sequence>
<dbReference type="EMBL" id="JBDFQZ010000004">
    <property type="protein sequence ID" value="KAK9732921.1"/>
    <property type="molecule type" value="Genomic_DNA"/>
</dbReference>
<dbReference type="InterPro" id="IPR005162">
    <property type="entry name" value="Retrotrans_gag_dom"/>
</dbReference>
<evidence type="ECO:0000313" key="3">
    <source>
        <dbReference type="EMBL" id="KAK9732921.1"/>
    </source>
</evidence>
<name>A0AAW1LK05_SAPOF</name>